<evidence type="ECO:0000313" key="2">
    <source>
        <dbReference type="Proteomes" id="UP000279173"/>
    </source>
</evidence>
<dbReference type="AlphaFoldDB" id="A0A3M6CN42"/>
<protein>
    <submittedName>
        <fullName evidence="1">Uncharacterized protein</fullName>
    </submittedName>
</protein>
<reference evidence="1 2" key="1">
    <citation type="submission" date="2018-08" db="EMBL/GenBank/DDBJ databases">
        <title>Recombination of ecologically and evolutionarily significant loci maintains genetic cohesion in the Pseudomonas syringae species complex.</title>
        <authorList>
            <person name="Dillon M."/>
            <person name="Thakur S."/>
            <person name="Almeida R.N.D."/>
            <person name="Weir B.S."/>
            <person name="Guttman D.S."/>
        </authorList>
    </citation>
    <scope>NUCLEOTIDE SEQUENCE [LARGE SCALE GENOMIC DNA]</scope>
    <source>
        <strain evidence="1 2">ICMP 3263</strain>
    </source>
</reference>
<name>A0A3M6CN42_9PSED</name>
<comment type="caution">
    <text evidence="1">The sequence shown here is derived from an EMBL/GenBank/DDBJ whole genome shotgun (WGS) entry which is preliminary data.</text>
</comment>
<accession>A0A3M6CN42</accession>
<gene>
    <name evidence="1" type="ORF">ALP10_00441</name>
</gene>
<organism evidence="1 2">
    <name type="scientific">Pseudomonas syringae pv. helianthi</name>
    <dbReference type="NCBI Taxonomy" id="251654"/>
    <lineage>
        <taxon>Bacteria</taxon>
        <taxon>Pseudomonadati</taxon>
        <taxon>Pseudomonadota</taxon>
        <taxon>Gammaproteobacteria</taxon>
        <taxon>Pseudomonadales</taxon>
        <taxon>Pseudomonadaceae</taxon>
        <taxon>Pseudomonas</taxon>
    </lineage>
</organism>
<proteinExistence type="predicted"/>
<dbReference type="Proteomes" id="UP000279173">
    <property type="component" value="Unassembled WGS sequence"/>
</dbReference>
<evidence type="ECO:0000313" key="1">
    <source>
        <dbReference type="EMBL" id="RMV45113.1"/>
    </source>
</evidence>
<dbReference type="EMBL" id="RBUT01000135">
    <property type="protein sequence ID" value="RMV45113.1"/>
    <property type="molecule type" value="Genomic_DNA"/>
</dbReference>
<sequence length="37" mass="4349">MNINGVRTTQTIGSYAEYGMILVDMLRREYKLEEPKK</sequence>